<dbReference type="EMBL" id="JAGFNK010000004">
    <property type="protein sequence ID" value="KAI9512960.1"/>
    <property type="molecule type" value="Genomic_DNA"/>
</dbReference>
<reference evidence="1" key="1">
    <citation type="submission" date="2021-03" db="EMBL/GenBank/DDBJ databases">
        <title>Evolutionary priming and transition to the ectomycorrhizal habit in an iconic lineage of mushroom-forming fungi: is preadaptation a requirement?</title>
        <authorList>
            <consortium name="DOE Joint Genome Institute"/>
            <person name="Looney B.P."/>
            <person name="Miyauchi S."/>
            <person name="Morin E."/>
            <person name="Drula E."/>
            <person name="Courty P.E."/>
            <person name="Chicoki N."/>
            <person name="Fauchery L."/>
            <person name="Kohler A."/>
            <person name="Kuo A."/>
            <person name="LaButti K."/>
            <person name="Pangilinan J."/>
            <person name="Lipzen A."/>
            <person name="Riley R."/>
            <person name="Andreopoulos W."/>
            <person name="He G."/>
            <person name="Johnson J."/>
            <person name="Barry K.W."/>
            <person name="Grigoriev I.V."/>
            <person name="Nagy L."/>
            <person name="Hibbett D."/>
            <person name="Henrissat B."/>
            <person name="Matheny P.B."/>
            <person name="Labbe J."/>
            <person name="Martin A.F."/>
        </authorList>
    </citation>
    <scope>NUCLEOTIDE SEQUENCE</scope>
    <source>
        <strain evidence="1">BPL698</strain>
    </source>
</reference>
<protein>
    <submittedName>
        <fullName evidence="1">Regulator of volume decrease after cellular swelling-domain-containing protein</fullName>
    </submittedName>
</protein>
<evidence type="ECO:0000313" key="1">
    <source>
        <dbReference type="EMBL" id="KAI9512960.1"/>
    </source>
</evidence>
<gene>
    <name evidence="1" type="ORF">F5148DRAFT_972686</name>
</gene>
<comment type="caution">
    <text evidence="1">The sequence shown here is derived from an EMBL/GenBank/DDBJ whole genome shotgun (WGS) entry which is preliminary data.</text>
</comment>
<sequence length="241" mass="25738">MPAVSFIDAIPNHVSIDEHRSLTGATPASFSDIPPVLRQKVDDVRVAFDPPLDGFSPEDGARGTLYIIDSVLAFKSSTGRAFQIEYPSISLHATSRGDSGPFLYCQLDEPPAASLDDDDDDDTPGMRELSLTPQGVSSLEPIFEALSYCASLHPDPQESDDGDGDGDGDEDDAYVDADATAFEAFNGEEGEELSEVGRAALAHLEAIIHDPCERQPENHPSASKVNGTPEEGQFSDGEEPS</sequence>
<name>A0ACC0UMM5_9AGAM</name>
<dbReference type="Proteomes" id="UP001207468">
    <property type="component" value="Unassembled WGS sequence"/>
</dbReference>
<keyword evidence="2" id="KW-1185">Reference proteome</keyword>
<organism evidence="1 2">
    <name type="scientific">Russula earlei</name>
    <dbReference type="NCBI Taxonomy" id="71964"/>
    <lineage>
        <taxon>Eukaryota</taxon>
        <taxon>Fungi</taxon>
        <taxon>Dikarya</taxon>
        <taxon>Basidiomycota</taxon>
        <taxon>Agaricomycotina</taxon>
        <taxon>Agaricomycetes</taxon>
        <taxon>Russulales</taxon>
        <taxon>Russulaceae</taxon>
        <taxon>Russula</taxon>
    </lineage>
</organism>
<proteinExistence type="predicted"/>
<accession>A0ACC0UMM5</accession>
<evidence type="ECO:0000313" key="2">
    <source>
        <dbReference type="Proteomes" id="UP001207468"/>
    </source>
</evidence>